<accession>A0A2I0JST9</accession>
<proteinExistence type="predicted"/>
<organism evidence="1 2">
    <name type="scientific">Punica granatum</name>
    <name type="common">Pomegranate</name>
    <dbReference type="NCBI Taxonomy" id="22663"/>
    <lineage>
        <taxon>Eukaryota</taxon>
        <taxon>Viridiplantae</taxon>
        <taxon>Streptophyta</taxon>
        <taxon>Embryophyta</taxon>
        <taxon>Tracheophyta</taxon>
        <taxon>Spermatophyta</taxon>
        <taxon>Magnoliopsida</taxon>
        <taxon>eudicotyledons</taxon>
        <taxon>Gunneridae</taxon>
        <taxon>Pentapetalae</taxon>
        <taxon>rosids</taxon>
        <taxon>malvids</taxon>
        <taxon>Myrtales</taxon>
        <taxon>Lythraceae</taxon>
        <taxon>Punica</taxon>
    </lineage>
</organism>
<comment type="caution">
    <text evidence="1">The sequence shown here is derived from an EMBL/GenBank/DDBJ whole genome shotgun (WGS) entry which is preliminary data.</text>
</comment>
<protein>
    <submittedName>
        <fullName evidence="1">Uncharacterized protein</fullName>
    </submittedName>
</protein>
<name>A0A2I0JST9_PUNGR</name>
<evidence type="ECO:0000313" key="2">
    <source>
        <dbReference type="Proteomes" id="UP000233551"/>
    </source>
</evidence>
<dbReference type="AlphaFoldDB" id="A0A2I0JST9"/>
<dbReference type="Proteomes" id="UP000233551">
    <property type="component" value="Unassembled WGS sequence"/>
</dbReference>
<reference evidence="1 2" key="1">
    <citation type="submission" date="2017-11" db="EMBL/GenBank/DDBJ databases">
        <title>De-novo sequencing of pomegranate (Punica granatum L.) genome.</title>
        <authorList>
            <person name="Akparov Z."/>
            <person name="Amiraslanov A."/>
            <person name="Hajiyeva S."/>
            <person name="Abbasov M."/>
            <person name="Kaur K."/>
            <person name="Hamwieh A."/>
            <person name="Solovyev V."/>
            <person name="Salamov A."/>
            <person name="Braich B."/>
            <person name="Kosarev P."/>
            <person name="Mahmoud A."/>
            <person name="Hajiyev E."/>
            <person name="Babayeva S."/>
            <person name="Izzatullayeva V."/>
            <person name="Mammadov A."/>
            <person name="Mammadov A."/>
            <person name="Sharifova S."/>
            <person name="Ojaghi J."/>
            <person name="Eynullazada K."/>
            <person name="Bayramov B."/>
            <person name="Abdulazimova A."/>
            <person name="Shahmuradov I."/>
        </authorList>
    </citation>
    <scope>NUCLEOTIDE SEQUENCE [LARGE SCALE GENOMIC DNA]</scope>
    <source>
        <strain evidence="2">cv. AG2017</strain>
        <tissue evidence="1">Leaf</tissue>
    </source>
</reference>
<dbReference type="EMBL" id="PGOL01001296">
    <property type="protein sequence ID" value="PKI59332.1"/>
    <property type="molecule type" value="Genomic_DNA"/>
</dbReference>
<evidence type="ECO:0000313" key="1">
    <source>
        <dbReference type="EMBL" id="PKI59332.1"/>
    </source>
</evidence>
<keyword evidence="2" id="KW-1185">Reference proteome</keyword>
<sequence>MKRWLCTVDRPSDRDHLFTGEGEGCEEPFERDGTTRQSRGTKWHAWKARCTLLVALGTRCSGIVVVSVFRGHAPKARREAFMATETSLGRPSRIPEGHLKLVPRPWWSLGTCRPVSGCRLLISGSGLSEPRCEVVGEGPKPAESSKVRSPWKAVKCGTEARGKQKSAGSKLVESSKVRGRSPWKAVKCEVCKGKQRRGSALGGMSKVPAEANCPVPSRACYLLFPRAKVKRILYNALHSA</sequence>
<gene>
    <name evidence="1" type="ORF">CRG98_020287</name>
</gene>